<dbReference type="EC" id="3.5.1.28" evidence="5"/>
<dbReference type="Gene3D" id="3.40.630.40">
    <property type="entry name" value="Zn-dependent exopeptidases"/>
    <property type="match status" value="1"/>
</dbReference>
<name>A0ABV0J7W6_9CYAN</name>
<dbReference type="SMART" id="SM00646">
    <property type="entry name" value="Ami_3"/>
    <property type="match status" value="1"/>
</dbReference>
<dbReference type="Gene3D" id="2.60.40.3500">
    <property type="match status" value="1"/>
</dbReference>
<dbReference type="GO" id="GO:0008745">
    <property type="term" value="F:N-acetylmuramoyl-L-alanine amidase activity"/>
    <property type="evidence" value="ECO:0007669"/>
    <property type="project" value="UniProtKB-EC"/>
</dbReference>
<dbReference type="CDD" id="cd02696">
    <property type="entry name" value="MurNAc-LAA"/>
    <property type="match status" value="1"/>
</dbReference>
<feature type="region of interest" description="Disordered" evidence="2">
    <location>
        <begin position="404"/>
        <end position="429"/>
    </location>
</feature>
<protein>
    <submittedName>
        <fullName evidence="5">N-acetylmuramoyl-L-alanine amidase</fullName>
        <ecNumber evidence="5">3.5.1.28</ecNumber>
    </submittedName>
</protein>
<gene>
    <name evidence="5" type="ORF">NC998_12305</name>
</gene>
<dbReference type="Proteomes" id="UP001464891">
    <property type="component" value="Unassembled WGS sequence"/>
</dbReference>
<accession>A0ABV0J7W6</accession>
<dbReference type="InterPro" id="IPR050695">
    <property type="entry name" value="N-acetylmuramoyl_amidase_3"/>
</dbReference>
<dbReference type="SUPFAM" id="SSF53187">
    <property type="entry name" value="Zn-dependent exopeptidases"/>
    <property type="match status" value="1"/>
</dbReference>
<evidence type="ECO:0000256" key="3">
    <source>
        <dbReference type="SAM" id="SignalP"/>
    </source>
</evidence>
<dbReference type="InterPro" id="IPR021731">
    <property type="entry name" value="AMIN_dom"/>
</dbReference>
<sequence length="610" mass="65525">MRLHWLLPSFLGIILLSSPAEAARLQSWQFNANQNQLDFTTDDGVQPRAQLIANPTRLVIDLPGTKVGGALRNQLVGGAIRSIRVGQFDPQTTRIVVELTPGYTLDPQQVKFRGRSANQWSVQLPTPQPVSSNTPGFVVPGSPVNPTPPATSPVVTGATTQIQNVQVTPDGIFVRTTGRAPEVEVDRSNNGQQIEISLKGTAISPRLTQRSLSINRYGVSQLQVTQAQASPPVARITLNVARSSPNWQATVSNLGGVVLVPTGGVTAATVDSQRPTPNNSRPVPTSPPDTNQVATIEAVDLENNGNQLLIRGDRSFTYTTGWDRNSGLYRITLNSARLADRVRGPKLDASSALLRVRVRQEDPQTVVILLQPAAGVQVGDINQPSNQILALQLQRSRPAPVLPPGSTVGSIPVPPPTNRPPTTNLPRVPNGRLVVIVDPGHGGPDPGAVGIGGLQEKGITMDISRQVAARLQQQGVQAVLTREDDRDLDLEPRVALAERANASLFVSIHANAISMSRPDVNGLETYYYSSGERLARTIHSNVLQGTGARDRGVRSARFFVLRKTSMPSVLVEVGFVTGAEDAARLSTSSYRTQMADAIARGVLQYIQQNF</sequence>
<keyword evidence="6" id="KW-1185">Reference proteome</keyword>
<feature type="region of interest" description="Disordered" evidence="2">
    <location>
        <begin position="268"/>
        <end position="290"/>
    </location>
</feature>
<evidence type="ECO:0000259" key="4">
    <source>
        <dbReference type="SMART" id="SM00646"/>
    </source>
</evidence>
<keyword evidence="1 5" id="KW-0378">Hydrolase</keyword>
<feature type="compositionally biased region" description="Polar residues" evidence="2">
    <location>
        <begin position="271"/>
        <end position="290"/>
    </location>
</feature>
<proteinExistence type="predicted"/>
<dbReference type="Pfam" id="PF11741">
    <property type="entry name" value="AMIN"/>
    <property type="match status" value="1"/>
</dbReference>
<reference evidence="5 6" key="1">
    <citation type="submission" date="2022-04" db="EMBL/GenBank/DDBJ databases">
        <title>Positive selection, recombination, and allopatry shape intraspecific diversity of widespread and dominant cyanobacteria.</title>
        <authorList>
            <person name="Wei J."/>
            <person name="Shu W."/>
            <person name="Hu C."/>
        </authorList>
    </citation>
    <scope>NUCLEOTIDE SEQUENCE [LARGE SCALE GENOMIC DNA]</scope>
    <source>
        <strain evidence="5 6">GB2-A4</strain>
    </source>
</reference>
<feature type="domain" description="MurNAc-LAA" evidence="4">
    <location>
        <begin position="494"/>
        <end position="603"/>
    </location>
</feature>
<dbReference type="InterPro" id="IPR002508">
    <property type="entry name" value="MurNAc-LAA_cat"/>
</dbReference>
<evidence type="ECO:0000313" key="5">
    <source>
        <dbReference type="EMBL" id="MEP0817877.1"/>
    </source>
</evidence>
<dbReference type="Pfam" id="PF01520">
    <property type="entry name" value="Amidase_3"/>
    <property type="match status" value="1"/>
</dbReference>
<comment type="caution">
    <text evidence="5">The sequence shown here is derived from an EMBL/GenBank/DDBJ whole genome shotgun (WGS) entry which is preliminary data.</text>
</comment>
<evidence type="ECO:0000256" key="2">
    <source>
        <dbReference type="SAM" id="MobiDB-lite"/>
    </source>
</evidence>
<dbReference type="EMBL" id="JAMPKM010000006">
    <property type="protein sequence ID" value="MEP0817877.1"/>
    <property type="molecule type" value="Genomic_DNA"/>
</dbReference>
<evidence type="ECO:0000256" key="1">
    <source>
        <dbReference type="ARBA" id="ARBA00022801"/>
    </source>
</evidence>
<evidence type="ECO:0000313" key="6">
    <source>
        <dbReference type="Proteomes" id="UP001464891"/>
    </source>
</evidence>
<keyword evidence="3" id="KW-0732">Signal</keyword>
<organism evidence="5 6">
    <name type="scientific">Trichocoleus desertorum GB2-A4</name>
    <dbReference type="NCBI Taxonomy" id="2933944"/>
    <lineage>
        <taxon>Bacteria</taxon>
        <taxon>Bacillati</taxon>
        <taxon>Cyanobacteriota</taxon>
        <taxon>Cyanophyceae</taxon>
        <taxon>Leptolyngbyales</taxon>
        <taxon>Trichocoleusaceae</taxon>
        <taxon>Trichocoleus</taxon>
    </lineage>
</organism>
<feature type="chain" id="PRO_5046985959" evidence="3">
    <location>
        <begin position="23"/>
        <end position="610"/>
    </location>
</feature>
<dbReference type="PANTHER" id="PTHR30404:SF0">
    <property type="entry name" value="N-ACETYLMURAMOYL-L-ALANINE AMIDASE AMIC"/>
    <property type="match status" value="1"/>
</dbReference>
<feature type="signal peptide" evidence="3">
    <location>
        <begin position="1"/>
        <end position="22"/>
    </location>
</feature>
<dbReference type="PANTHER" id="PTHR30404">
    <property type="entry name" value="N-ACETYLMURAMOYL-L-ALANINE AMIDASE"/>
    <property type="match status" value="1"/>
</dbReference>
<dbReference type="RefSeq" id="WP_190434788.1">
    <property type="nucleotide sequence ID" value="NZ_JAMPKM010000006.1"/>
</dbReference>
<feature type="compositionally biased region" description="Low complexity" evidence="2">
    <location>
        <begin position="420"/>
        <end position="429"/>
    </location>
</feature>